<feature type="transmembrane region" description="Helical" evidence="1">
    <location>
        <begin position="450"/>
        <end position="469"/>
    </location>
</feature>
<keyword evidence="1" id="KW-1133">Transmembrane helix</keyword>
<feature type="transmembrane region" description="Helical" evidence="1">
    <location>
        <begin position="420"/>
        <end position="438"/>
    </location>
</feature>
<dbReference type="Proteomes" id="UP001152651">
    <property type="component" value="Unassembled WGS sequence"/>
</dbReference>
<feature type="transmembrane region" description="Helical" evidence="1">
    <location>
        <begin position="84"/>
        <end position="110"/>
    </location>
</feature>
<dbReference type="EMBL" id="CALSBS010000001">
    <property type="protein sequence ID" value="CAH6635261.1"/>
    <property type="molecule type" value="Genomic_DNA"/>
</dbReference>
<proteinExistence type="predicted"/>
<feature type="transmembrane region" description="Helical" evidence="1">
    <location>
        <begin position="311"/>
        <end position="333"/>
    </location>
</feature>
<feature type="transmembrane region" description="Helical" evidence="1">
    <location>
        <begin position="220"/>
        <end position="238"/>
    </location>
</feature>
<feature type="transmembrane region" description="Helical" evidence="1">
    <location>
        <begin position="36"/>
        <end position="58"/>
    </location>
</feature>
<name>A0ABM9F3C8_9ENTR</name>
<accession>A0ABM9F3C8</accession>
<evidence type="ECO:0000313" key="2">
    <source>
        <dbReference type="EMBL" id="CAH6635261.1"/>
    </source>
</evidence>
<organism evidence="2 3">
    <name type="scientific">Pseudocitrobacter vendiensis</name>
    <dbReference type="NCBI Taxonomy" id="2488306"/>
    <lineage>
        <taxon>Bacteria</taxon>
        <taxon>Pseudomonadati</taxon>
        <taxon>Pseudomonadota</taxon>
        <taxon>Gammaproteobacteria</taxon>
        <taxon>Enterobacterales</taxon>
        <taxon>Enterobacteriaceae</taxon>
        <taxon>Pseudocitrobacter</taxon>
    </lineage>
</organism>
<gene>
    <name evidence="2" type="primary">abgT</name>
    <name evidence="2" type="ORF">FBBNIHIM_00280</name>
</gene>
<evidence type="ECO:0000313" key="3">
    <source>
        <dbReference type="Proteomes" id="UP001152651"/>
    </source>
</evidence>
<feature type="transmembrane region" description="Helical" evidence="1">
    <location>
        <begin position="481"/>
        <end position="506"/>
    </location>
</feature>
<comment type="caution">
    <text evidence="2">The sequence shown here is derived from an EMBL/GenBank/DDBJ whole genome shotgun (WGS) entry which is preliminary data.</text>
</comment>
<feature type="transmembrane region" description="Helical" evidence="1">
    <location>
        <begin position="354"/>
        <end position="372"/>
    </location>
</feature>
<reference evidence="2" key="1">
    <citation type="submission" date="2022-05" db="EMBL/GenBank/DDBJ databases">
        <authorList>
            <person name="Blom J."/>
        </authorList>
    </citation>
    <scope>NUCLEOTIDE SEQUENCE</scope>
    <source>
        <strain evidence="2">Type strain: CPO20170097</strain>
    </source>
</reference>
<sequence length="521" mass="55271">MSTNITTPGNGAGESRLMSGFLNAIERAGNKLPEPALIFFYFLLVVMGLSAVLSMMTFDVVNPMTQETVQVNNLLSAEALTNTLANMVTTFTTFAPLGIVLVAMLGVGVAESSGFINVGLKKMLRVTPKKLLTPMLIFVAMFSHVAADAGYVLVIPLGAIIFMSAGRHPLVGIAAAFSGVSGGFAANMVPTGNDALLQGFTQAAAQLLDSTYTVNTLCNLFFGIASSILITLVGWWVTERIVEPRVSKMTIDGDYKHEEDMSSVSEKESRAFNRASLVMLLGLAALAAAAWPESSMLRGTDGSLTSYSAPIMKSIVPLIFLIFILPGIVYGFASGTFKTGKDVIASMNDSMSKMGSYMVMAFFCAMFIKAFSDSNIGTLLALVGADGLKAMELPGEATIIGMILLTAAVNLLIGSASAKWGLLSPIMVPMLMAVGISPELTQAAFRIGDSSTNIITPLMVFFPLVVVYCQRYVKGAGVGTLVSMMMPYSIAFFISWSLFLLAWWGLGMPLGVAAPYTWSAG</sequence>
<dbReference type="Pfam" id="PF03806">
    <property type="entry name" value="ABG_transport"/>
    <property type="match status" value="1"/>
</dbReference>
<dbReference type="PANTHER" id="PTHR30282">
    <property type="entry name" value="P-AMINOBENZOYL GLUTAMATE TRANSPORTER"/>
    <property type="match status" value="1"/>
</dbReference>
<keyword evidence="1" id="KW-0812">Transmembrane</keyword>
<keyword evidence="1" id="KW-0472">Membrane</keyword>
<evidence type="ECO:0000256" key="1">
    <source>
        <dbReference type="SAM" id="Phobius"/>
    </source>
</evidence>
<protein>
    <submittedName>
        <fullName evidence="2">Aminobenzoyl-glutamate transport protein</fullName>
    </submittedName>
</protein>
<feature type="transmembrane region" description="Helical" evidence="1">
    <location>
        <begin position="271"/>
        <end position="291"/>
    </location>
</feature>
<dbReference type="RefSeq" id="WP_149464331.1">
    <property type="nucleotide sequence ID" value="NZ_CALSBS010000001.1"/>
</dbReference>
<feature type="transmembrane region" description="Helical" evidence="1">
    <location>
        <begin position="397"/>
        <end position="413"/>
    </location>
</feature>
<feature type="transmembrane region" description="Helical" evidence="1">
    <location>
        <begin position="131"/>
        <end position="162"/>
    </location>
</feature>
<dbReference type="InterPro" id="IPR004697">
    <property type="entry name" value="AbgT"/>
</dbReference>
<dbReference type="PANTHER" id="PTHR30282:SF1">
    <property type="entry name" value="ABGT FAMILY TRANSPORTER"/>
    <property type="match status" value="1"/>
</dbReference>
<keyword evidence="3" id="KW-1185">Reference proteome</keyword>